<proteinExistence type="predicted"/>
<gene>
    <name evidence="1" type="ORF">ACFOD3_08825</name>
</gene>
<comment type="caution">
    <text evidence="1">The sequence shown here is derived from an EMBL/GenBank/DDBJ whole genome shotgun (WGS) entry which is preliminary data.</text>
</comment>
<dbReference type="Proteomes" id="UP001595420">
    <property type="component" value="Unassembled WGS sequence"/>
</dbReference>
<name>A0ABV7BQP8_9PROT</name>
<sequence length="90" mass="9652">MTSPEAITAEILRQTALRGPAKSICPSEVARALAPEEEAWRRLMGPIRAAAIRLARAGQLEVLRKGKPVGTETEIRGVIRLRAPRDGGAA</sequence>
<evidence type="ECO:0000313" key="1">
    <source>
        <dbReference type="EMBL" id="MFC2999996.1"/>
    </source>
</evidence>
<accession>A0ABV7BQP8</accession>
<organism evidence="1 2">
    <name type="scientific">Falsiroseomonas tokyonensis</name>
    <dbReference type="NCBI Taxonomy" id="430521"/>
    <lineage>
        <taxon>Bacteria</taxon>
        <taxon>Pseudomonadati</taxon>
        <taxon>Pseudomonadota</taxon>
        <taxon>Alphaproteobacteria</taxon>
        <taxon>Acetobacterales</taxon>
        <taxon>Roseomonadaceae</taxon>
        <taxon>Falsiroseomonas</taxon>
    </lineage>
</organism>
<dbReference type="RefSeq" id="WP_216836059.1">
    <property type="nucleotide sequence ID" value="NZ_JAFNJS010000002.1"/>
</dbReference>
<dbReference type="InterPro" id="IPR021660">
    <property type="entry name" value="DUF3253"/>
</dbReference>
<protein>
    <submittedName>
        <fullName evidence="1">DUF3253 domain-containing protein</fullName>
    </submittedName>
</protein>
<dbReference type="Pfam" id="PF11625">
    <property type="entry name" value="DUF3253"/>
    <property type="match status" value="1"/>
</dbReference>
<dbReference type="EMBL" id="JBHRSB010000002">
    <property type="protein sequence ID" value="MFC2999996.1"/>
    <property type="molecule type" value="Genomic_DNA"/>
</dbReference>
<reference evidence="2" key="1">
    <citation type="journal article" date="2019" name="Int. J. Syst. Evol. Microbiol.">
        <title>The Global Catalogue of Microorganisms (GCM) 10K type strain sequencing project: providing services to taxonomists for standard genome sequencing and annotation.</title>
        <authorList>
            <consortium name="The Broad Institute Genomics Platform"/>
            <consortium name="The Broad Institute Genome Sequencing Center for Infectious Disease"/>
            <person name="Wu L."/>
            <person name="Ma J."/>
        </authorList>
    </citation>
    <scope>NUCLEOTIDE SEQUENCE [LARGE SCALE GENOMIC DNA]</scope>
    <source>
        <strain evidence="2">CGMCC 1.16855</strain>
    </source>
</reference>
<keyword evidence="2" id="KW-1185">Reference proteome</keyword>
<evidence type="ECO:0000313" key="2">
    <source>
        <dbReference type="Proteomes" id="UP001595420"/>
    </source>
</evidence>